<dbReference type="PROSITE" id="PS51257">
    <property type="entry name" value="PROKAR_LIPOPROTEIN"/>
    <property type="match status" value="1"/>
</dbReference>
<comment type="caution">
    <text evidence="1">The sequence shown here is derived from an EMBL/GenBank/DDBJ whole genome shotgun (WGS) entry which is preliminary data.</text>
</comment>
<sequence length="182" mass="18872">MNWTPTRAAALPPLLWLLVGCSPALNWRSVPLPEAGITITLPCKPDQATRTVELAGVPVELSMAGCDADGATFAVSHAALADPAQAGAALRHWRAAVVANLGAGAAATAADAPYAPKGALPLPQSVRTVVQGQRADGSPVFAQGVWFARAAGPQMRLYHAVVYTGKPRPELADQFFAGMVLQ</sequence>
<name>A0ABV8DBP2_9BURK</name>
<evidence type="ECO:0000313" key="2">
    <source>
        <dbReference type="Proteomes" id="UP001595693"/>
    </source>
</evidence>
<evidence type="ECO:0000313" key="1">
    <source>
        <dbReference type="EMBL" id="MFC3935721.1"/>
    </source>
</evidence>
<protein>
    <recommendedName>
        <fullName evidence="3">Transmembrane protein</fullName>
    </recommendedName>
</protein>
<dbReference type="EMBL" id="JBHSAJ010000039">
    <property type="protein sequence ID" value="MFC3935721.1"/>
    <property type="molecule type" value="Genomic_DNA"/>
</dbReference>
<dbReference type="Proteomes" id="UP001595693">
    <property type="component" value="Unassembled WGS sequence"/>
</dbReference>
<proteinExistence type="predicted"/>
<keyword evidence="2" id="KW-1185">Reference proteome</keyword>
<evidence type="ECO:0008006" key="3">
    <source>
        <dbReference type="Google" id="ProtNLM"/>
    </source>
</evidence>
<gene>
    <name evidence="1" type="ORF">ACFOW3_13970</name>
</gene>
<dbReference type="RefSeq" id="WP_055395000.1">
    <property type="nucleotide sequence ID" value="NZ_CP192460.1"/>
</dbReference>
<accession>A0ABV8DBP2</accession>
<organism evidence="1 2">
    <name type="scientific">Acidovorax facilis</name>
    <dbReference type="NCBI Taxonomy" id="12917"/>
    <lineage>
        <taxon>Bacteria</taxon>
        <taxon>Pseudomonadati</taxon>
        <taxon>Pseudomonadota</taxon>
        <taxon>Betaproteobacteria</taxon>
        <taxon>Burkholderiales</taxon>
        <taxon>Comamonadaceae</taxon>
        <taxon>Acidovorax</taxon>
    </lineage>
</organism>
<reference evidence="2" key="1">
    <citation type="journal article" date="2019" name="Int. J. Syst. Evol. Microbiol.">
        <title>The Global Catalogue of Microorganisms (GCM) 10K type strain sequencing project: providing services to taxonomists for standard genome sequencing and annotation.</title>
        <authorList>
            <consortium name="The Broad Institute Genomics Platform"/>
            <consortium name="The Broad Institute Genome Sequencing Center for Infectious Disease"/>
            <person name="Wu L."/>
            <person name="Ma J."/>
        </authorList>
    </citation>
    <scope>NUCLEOTIDE SEQUENCE [LARGE SCALE GENOMIC DNA]</scope>
    <source>
        <strain evidence="2">CCUG 2113</strain>
    </source>
</reference>